<evidence type="ECO:0000313" key="1">
    <source>
        <dbReference type="EMBL" id="GGX65444.1"/>
    </source>
</evidence>
<evidence type="ECO:0000313" key="2">
    <source>
        <dbReference type="Proteomes" id="UP000600865"/>
    </source>
</evidence>
<comment type="caution">
    <text evidence="1">The sequence shown here is derived from an EMBL/GenBank/DDBJ whole genome shotgun (WGS) entry which is preliminary data.</text>
</comment>
<gene>
    <name evidence="1" type="ORF">GCM10011309_14620</name>
</gene>
<reference evidence="1 2" key="1">
    <citation type="journal article" date="2014" name="Int. J. Syst. Evol. Microbiol.">
        <title>Complete genome sequence of Corynebacterium casei LMG S-19264T (=DSM 44701T), isolated from a smear-ripened cheese.</title>
        <authorList>
            <consortium name="US DOE Joint Genome Institute (JGI-PGF)"/>
            <person name="Walter F."/>
            <person name="Albersmeier A."/>
            <person name="Kalinowski J."/>
            <person name="Ruckert C."/>
        </authorList>
    </citation>
    <scope>NUCLEOTIDE SEQUENCE [LARGE SCALE GENOMIC DNA]</scope>
    <source>
        <strain evidence="1 2">KCTC 23968</strain>
    </source>
</reference>
<dbReference type="EMBL" id="BMYV01000001">
    <property type="protein sequence ID" value="GGX65444.1"/>
    <property type="molecule type" value="Genomic_DNA"/>
</dbReference>
<protein>
    <submittedName>
        <fullName evidence="1">Membrane protein</fullName>
    </submittedName>
</protein>
<accession>A0A918NDZ2</accession>
<dbReference type="AlphaFoldDB" id="A0A918NDZ2"/>
<dbReference type="Proteomes" id="UP000600865">
    <property type="component" value="Unassembled WGS sequence"/>
</dbReference>
<keyword evidence="2" id="KW-1185">Reference proteome</keyword>
<dbReference type="InterPro" id="IPR025833">
    <property type="entry name" value="GDYXXLXY"/>
</dbReference>
<sequence>MSILRYGLIGLGALGIAGLFGSQIQTLETIKMEGETVLLDLRPVDPRALMMGDFMALAYAEEASRELPDDLPPSGQFVLTLDAKKVGRFARLADEQALENGEIRINYIRQRRGVTFGAPRYYFQNGTAEIYEQADYGIFRVSPSGRAILVGLADEDFKEIKPPSL</sequence>
<dbReference type="Pfam" id="PF14345">
    <property type="entry name" value="GDYXXLXY"/>
    <property type="match status" value="1"/>
</dbReference>
<dbReference type="RefSeq" id="WP_189583392.1">
    <property type="nucleotide sequence ID" value="NZ_BMYV01000001.1"/>
</dbReference>
<name>A0A918NDZ2_9PROT</name>
<proteinExistence type="predicted"/>
<organism evidence="1 2">
    <name type="scientific">Litorimonas cladophorae</name>
    <dbReference type="NCBI Taxonomy" id="1220491"/>
    <lineage>
        <taxon>Bacteria</taxon>
        <taxon>Pseudomonadati</taxon>
        <taxon>Pseudomonadota</taxon>
        <taxon>Alphaproteobacteria</taxon>
        <taxon>Maricaulales</taxon>
        <taxon>Robiginitomaculaceae</taxon>
    </lineage>
</organism>